<dbReference type="InterPro" id="IPR029068">
    <property type="entry name" value="Glyas_Bleomycin-R_OHBP_Dase"/>
</dbReference>
<dbReference type="eggNOG" id="COG0346">
    <property type="taxonomic scope" value="Bacteria"/>
</dbReference>
<feature type="domain" description="Glyoxalase-like" evidence="1">
    <location>
        <begin position="2"/>
        <end position="172"/>
    </location>
</feature>
<evidence type="ECO:0000259" key="1">
    <source>
        <dbReference type="Pfam" id="PF13468"/>
    </source>
</evidence>
<dbReference type="EMBL" id="CP000245">
    <property type="protein sequence ID" value="AEG92515.1"/>
    <property type="molecule type" value="Genomic_DNA"/>
</dbReference>
<dbReference type="KEGG" id="rta:Rta_14280"/>
<gene>
    <name evidence="2" type="ordered locus">Rta_14280</name>
</gene>
<dbReference type="AlphaFoldDB" id="F5Y450"/>
<dbReference type="HOGENOM" id="CLU_058475_1_1_4"/>
<evidence type="ECO:0000313" key="2">
    <source>
        <dbReference type="EMBL" id="AEG92515.1"/>
    </source>
</evidence>
<accession>F5Y450</accession>
<proteinExistence type="predicted"/>
<dbReference type="Pfam" id="PF13468">
    <property type="entry name" value="Glyoxalase_3"/>
    <property type="match status" value="1"/>
</dbReference>
<name>F5Y450_RAMTT</name>
<keyword evidence="3" id="KW-1185">Reference proteome</keyword>
<protein>
    <recommendedName>
        <fullName evidence="1">Glyoxalase-like domain-containing protein</fullName>
    </recommendedName>
</protein>
<dbReference type="SUPFAM" id="SSF54593">
    <property type="entry name" value="Glyoxalase/Bleomycin resistance protein/Dihydroxybiphenyl dioxygenase"/>
    <property type="match status" value="1"/>
</dbReference>
<organism evidence="2 3">
    <name type="scientific">Ramlibacter tataouinensis (strain ATCC BAA-407 / DSM 14655 / LMG 21543 / TTB310)</name>
    <dbReference type="NCBI Taxonomy" id="365046"/>
    <lineage>
        <taxon>Bacteria</taxon>
        <taxon>Pseudomonadati</taxon>
        <taxon>Pseudomonadota</taxon>
        <taxon>Betaproteobacteria</taxon>
        <taxon>Burkholderiales</taxon>
        <taxon>Comamonadaceae</taxon>
        <taxon>Ramlibacter</taxon>
    </lineage>
</organism>
<dbReference type="InterPro" id="IPR025870">
    <property type="entry name" value="Glyoxalase-like_dom"/>
</dbReference>
<dbReference type="Gene3D" id="3.10.180.10">
    <property type="entry name" value="2,3-Dihydroxybiphenyl 1,2-Dioxygenase, domain 1"/>
    <property type="match status" value="1"/>
</dbReference>
<dbReference type="PANTHER" id="PTHR40265">
    <property type="entry name" value="BLL2707 PROTEIN"/>
    <property type="match status" value="1"/>
</dbReference>
<dbReference type="PANTHER" id="PTHR40265:SF1">
    <property type="entry name" value="GLYOXALASE-LIKE DOMAIN-CONTAINING PROTEIN"/>
    <property type="match status" value="1"/>
</dbReference>
<dbReference type="Proteomes" id="UP000008385">
    <property type="component" value="Chromosome"/>
</dbReference>
<sequence length="224" mass="23696">MVIVVAQLDAAVAAYRAAGFTVVPGGSHPGRSTRNALVVFEDGAYLELITYDAPSPQERWWQVLSHHGTGLVDFALLPQDIEAVVAAARQRGLARITGPHPGGRVRPDGVQLAWQTARQATHDLPFLCADVTPRALRVPEGEVRRHANGALGIAEVAVAVRDVEATLARWRAFLGAEAVADGQVRLADCRITLRPEPQRARGEGPCAVSLAVAGGSGKVELPGC</sequence>
<dbReference type="STRING" id="365046.Rta_14280"/>
<reference evidence="3" key="1">
    <citation type="submission" date="2006-01" db="EMBL/GenBank/DDBJ databases">
        <title>Genome of the cyst-dividing bacterium Ramlibacter tataouinensis.</title>
        <authorList>
            <person name="Barakat M."/>
            <person name="Ortet P."/>
            <person name="De Luca G."/>
            <person name="Jourlin-Castelli C."/>
            <person name="Ansaldi M."/>
            <person name="Py B."/>
            <person name="Fichant G."/>
            <person name="Coutinho P."/>
            <person name="Voulhoux R."/>
            <person name="Bastien O."/>
            <person name="Roy S."/>
            <person name="Marechal E."/>
            <person name="Henrissat B."/>
            <person name="Quentin Y."/>
            <person name="Noirot P."/>
            <person name="Filloux A."/>
            <person name="Mejean V."/>
            <person name="DuBow M."/>
            <person name="Barras F."/>
            <person name="Heulin T."/>
        </authorList>
    </citation>
    <scope>NUCLEOTIDE SEQUENCE [LARGE SCALE GENOMIC DNA]</scope>
    <source>
        <strain evidence="3">ATCC BAA-407 / DSM 14655 / LMG 21543 / TTB310</strain>
    </source>
</reference>
<evidence type="ECO:0000313" key="3">
    <source>
        <dbReference type="Proteomes" id="UP000008385"/>
    </source>
</evidence>
<dbReference type="PATRIC" id="fig|365046.3.peg.1456"/>
<reference evidence="2 3" key="2">
    <citation type="journal article" date="2011" name="PLoS ONE">
        <title>The Cyst-Dividing Bacterium Ramlibacter tataouinensis TTB310 Genome Reveals a Well-Stocked Toolbox for Adaptation to a Desert Environment.</title>
        <authorList>
            <person name="De Luca G."/>
            <person name="Barakat M."/>
            <person name="Ortet P."/>
            <person name="Fochesato S."/>
            <person name="Jourlin-Castelli C."/>
            <person name="Ansaldi M."/>
            <person name="Py B."/>
            <person name="Fichant G."/>
            <person name="Coutinho P.M."/>
            <person name="Voulhoux R."/>
            <person name="Bastien O."/>
            <person name="Marechal E."/>
            <person name="Henrissat B."/>
            <person name="Quentin Y."/>
            <person name="Noirot P."/>
            <person name="Filloux A."/>
            <person name="Mejean V."/>
            <person name="Dubow M.S."/>
            <person name="Barras F."/>
            <person name="Barbe V."/>
            <person name="Weissenbach J."/>
            <person name="Mihalcescu I."/>
            <person name="Vermeglio A."/>
            <person name="Achouak W."/>
            <person name="Heulin T."/>
        </authorList>
    </citation>
    <scope>NUCLEOTIDE SEQUENCE [LARGE SCALE GENOMIC DNA]</scope>
    <source>
        <strain evidence="3">ATCC BAA-407 / DSM 14655 / LMG 21543 / TTB310</strain>
    </source>
</reference>